<dbReference type="SMART" id="SM01321">
    <property type="entry name" value="Y1_Tnp"/>
    <property type="match status" value="1"/>
</dbReference>
<feature type="domain" description="Transposase IS200-like" evidence="1">
    <location>
        <begin position="10"/>
        <end position="149"/>
    </location>
</feature>
<evidence type="ECO:0000259" key="1">
    <source>
        <dbReference type="SMART" id="SM01321"/>
    </source>
</evidence>
<dbReference type="Pfam" id="PF01797">
    <property type="entry name" value="Y1_Tnp"/>
    <property type="match status" value="1"/>
</dbReference>
<dbReference type="InterPro" id="IPR002686">
    <property type="entry name" value="Transposase_17"/>
</dbReference>
<dbReference type="PANTHER" id="PTHR36966">
    <property type="entry name" value="REP-ASSOCIATED TYROSINE TRANSPOSASE"/>
    <property type="match status" value="1"/>
</dbReference>
<evidence type="ECO:0000313" key="3">
    <source>
        <dbReference type="Proteomes" id="UP001209885"/>
    </source>
</evidence>
<name>A0ABT3RVW3_9BACT</name>
<evidence type="ECO:0000313" key="2">
    <source>
        <dbReference type="EMBL" id="MCX2745300.1"/>
    </source>
</evidence>
<keyword evidence="3" id="KW-1185">Reference proteome</keyword>
<dbReference type="InterPro" id="IPR052715">
    <property type="entry name" value="RAYT_transposase"/>
</dbReference>
<dbReference type="PANTHER" id="PTHR36966:SF1">
    <property type="entry name" value="REP-ASSOCIATED TYROSINE TRANSPOSASE"/>
    <property type="match status" value="1"/>
</dbReference>
<comment type="caution">
    <text evidence="2">The sequence shown here is derived from an EMBL/GenBank/DDBJ whole genome shotgun (WGS) entry which is preliminary data.</text>
</comment>
<accession>A0ABT3RVW3</accession>
<dbReference type="Proteomes" id="UP001209885">
    <property type="component" value="Unassembled WGS sequence"/>
</dbReference>
<organism evidence="2 3">
    <name type="scientific">Mangrovivirga halotolerans</name>
    <dbReference type="NCBI Taxonomy" id="2993936"/>
    <lineage>
        <taxon>Bacteria</taxon>
        <taxon>Pseudomonadati</taxon>
        <taxon>Bacteroidota</taxon>
        <taxon>Cytophagia</taxon>
        <taxon>Cytophagales</taxon>
        <taxon>Mangrovivirgaceae</taxon>
        <taxon>Mangrovivirga</taxon>
    </lineage>
</organism>
<dbReference type="RefSeq" id="WP_266057857.1">
    <property type="nucleotide sequence ID" value="NZ_JAPFQN010000009.1"/>
</dbReference>
<sequence length="182" mass="21768">MSGDRYKITDQNGIHFCTITVVDWIDIFTRMEYRDIIVESLKYCISSKGLELYSWVIMSNHIHLIGSVSPPHKFSNFLRDFKKFTSKEIVKEINRINESRREWLLDRFSFQARKTQRARNYKIWKDSNHCIEIDSSIDIWEKIHYIHENPLRNGLVDEPEDYRYSSARDYINSNGLLDIIVI</sequence>
<protein>
    <submittedName>
        <fullName evidence="2">Transposase</fullName>
    </submittedName>
</protein>
<dbReference type="NCBIfam" id="NF047646">
    <property type="entry name" value="REP_Tyr_transpos"/>
    <property type="match status" value="1"/>
</dbReference>
<proteinExistence type="predicted"/>
<reference evidence="2 3" key="1">
    <citation type="submission" date="2022-11" db="EMBL/GenBank/DDBJ databases">
        <title>The characterization of three novel Bacteroidetes species and genomic analysis of their roles in tidal elemental geochemical cycles.</title>
        <authorList>
            <person name="Ma K."/>
        </authorList>
    </citation>
    <scope>NUCLEOTIDE SEQUENCE [LARGE SCALE GENOMIC DNA]</scope>
    <source>
        <strain evidence="2 3">M17</strain>
    </source>
</reference>
<dbReference type="SUPFAM" id="SSF143422">
    <property type="entry name" value="Transposase IS200-like"/>
    <property type="match status" value="1"/>
</dbReference>
<gene>
    <name evidence="2" type="ORF">OO013_15590</name>
</gene>
<dbReference type="Gene3D" id="3.30.70.1290">
    <property type="entry name" value="Transposase IS200-like"/>
    <property type="match status" value="1"/>
</dbReference>
<dbReference type="InterPro" id="IPR036515">
    <property type="entry name" value="Transposase_17_sf"/>
</dbReference>
<dbReference type="EMBL" id="JAPFQN010000009">
    <property type="protein sequence ID" value="MCX2745300.1"/>
    <property type="molecule type" value="Genomic_DNA"/>
</dbReference>